<feature type="domain" description="Clp R" evidence="3">
    <location>
        <begin position="2"/>
        <end position="180"/>
    </location>
</feature>
<name>A0A1Q8CN02_9PSEU</name>
<dbReference type="AlphaFoldDB" id="A0A1Q8CN02"/>
<evidence type="ECO:0000256" key="2">
    <source>
        <dbReference type="SAM" id="Phobius"/>
    </source>
</evidence>
<evidence type="ECO:0000256" key="1">
    <source>
        <dbReference type="PROSITE-ProRule" id="PRU01251"/>
    </source>
</evidence>
<keyword evidence="2" id="KW-1133">Transmembrane helix</keyword>
<dbReference type="RefSeq" id="WP_075127265.1">
    <property type="nucleotide sequence ID" value="NZ_MSIE01000037.1"/>
</dbReference>
<protein>
    <recommendedName>
        <fullName evidence="3">Clp R domain-containing protein</fullName>
    </recommendedName>
</protein>
<organism evidence="4 5">
    <name type="scientific">Actinophytocola xanthii</name>
    <dbReference type="NCBI Taxonomy" id="1912961"/>
    <lineage>
        <taxon>Bacteria</taxon>
        <taxon>Bacillati</taxon>
        <taxon>Actinomycetota</taxon>
        <taxon>Actinomycetes</taxon>
        <taxon>Pseudonocardiales</taxon>
        <taxon>Pseudonocardiaceae</taxon>
    </lineage>
</organism>
<comment type="caution">
    <text evidence="4">The sequence shown here is derived from an EMBL/GenBank/DDBJ whole genome shotgun (WGS) entry which is preliminary data.</text>
</comment>
<dbReference type="InterPro" id="IPR036628">
    <property type="entry name" value="Clp_N_dom_sf"/>
</dbReference>
<reference evidence="4 5" key="1">
    <citation type="submission" date="2016-12" db="EMBL/GenBank/DDBJ databases">
        <title>The draft genome sequence of Actinophytocola sp. 11-183.</title>
        <authorList>
            <person name="Wang W."/>
            <person name="Yuan L."/>
        </authorList>
    </citation>
    <scope>NUCLEOTIDE SEQUENCE [LARGE SCALE GENOMIC DNA]</scope>
    <source>
        <strain evidence="4 5">11-183</strain>
    </source>
</reference>
<keyword evidence="2" id="KW-0812">Transmembrane</keyword>
<dbReference type="OrthoDB" id="3628183at2"/>
<keyword evidence="2" id="KW-0472">Membrane</keyword>
<evidence type="ECO:0000313" key="5">
    <source>
        <dbReference type="Proteomes" id="UP000185596"/>
    </source>
</evidence>
<dbReference type="EMBL" id="MSIE01000037">
    <property type="protein sequence ID" value="OLF15732.1"/>
    <property type="molecule type" value="Genomic_DNA"/>
</dbReference>
<gene>
    <name evidence="4" type="ORF">BU204_20195</name>
</gene>
<evidence type="ECO:0000259" key="3">
    <source>
        <dbReference type="PROSITE" id="PS51903"/>
    </source>
</evidence>
<dbReference type="Pfam" id="PF02861">
    <property type="entry name" value="Clp_N"/>
    <property type="match status" value="2"/>
</dbReference>
<sequence>MFERFTRSTKRVVLDAVREAEREEAAEVGPEHLMLGLLHDHARSAPILVAAGLRREAMLAEFAAARRRGGLSTAEADALGRFGIDVAAVVEHVERAHGENALARGPRRRFRFPKGHLPFGPEAKAALVGTLRQAQERRDRRIGDEHLLLAMAAGGGVGAEVLAAHGLSYPEVRSRLATVQ</sequence>
<keyword evidence="1" id="KW-0677">Repeat</keyword>
<keyword evidence="5" id="KW-1185">Reference proteome</keyword>
<feature type="transmembrane region" description="Helical" evidence="2">
    <location>
        <begin position="147"/>
        <end position="167"/>
    </location>
</feature>
<dbReference type="InterPro" id="IPR004176">
    <property type="entry name" value="Clp_R_N"/>
</dbReference>
<dbReference type="SUPFAM" id="SSF81923">
    <property type="entry name" value="Double Clp-N motif"/>
    <property type="match status" value="1"/>
</dbReference>
<dbReference type="Proteomes" id="UP000185596">
    <property type="component" value="Unassembled WGS sequence"/>
</dbReference>
<dbReference type="Gene3D" id="1.10.1780.10">
    <property type="entry name" value="Clp, N-terminal domain"/>
    <property type="match status" value="1"/>
</dbReference>
<evidence type="ECO:0000313" key="4">
    <source>
        <dbReference type="EMBL" id="OLF15732.1"/>
    </source>
</evidence>
<dbReference type="PROSITE" id="PS51903">
    <property type="entry name" value="CLP_R"/>
    <property type="match status" value="1"/>
</dbReference>
<dbReference type="STRING" id="1912961.BU204_20195"/>
<proteinExistence type="predicted"/>
<accession>A0A1Q8CN02</accession>